<organism evidence="2 3">
    <name type="scientific">Alicyclobacillus fastidiosus</name>
    <dbReference type="NCBI Taxonomy" id="392011"/>
    <lineage>
        <taxon>Bacteria</taxon>
        <taxon>Bacillati</taxon>
        <taxon>Bacillota</taxon>
        <taxon>Bacilli</taxon>
        <taxon>Bacillales</taxon>
        <taxon>Alicyclobacillaceae</taxon>
        <taxon>Alicyclobacillus</taxon>
    </lineage>
</organism>
<gene>
    <name evidence="2" type="ORF">NZD89_17705</name>
</gene>
<sequence>MREFTAFATRLQKLKQDLQEIEESAYSRLLQEQQALQSQWQQLNERSQETRERLAEAAGISYVRSYASYQASLEVRKQQLEREWEALQGHVHVQQGKLRDAYFEQEKWSRIASDARASDRLDALRKSQVEADDEALKRFKRTDP</sequence>
<accession>A0ABY6ZBD6</accession>
<evidence type="ECO:0000313" key="3">
    <source>
        <dbReference type="Proteomes" id="UP001164761"/>
    </source>
</evidence>
<feature type="coiled-coil region" evidence="1">
    <location>
        <begin position="4"/>
        <end position="46"/>
    </location>
</feature>
<dbReference type="RefSeq" id="WP_268004105.1">
    <property type="nucleotide sequence ID" value="NZ_BSUT01000001.1"/>
</dbReference>
<keyword evidence="3" id="KW-1185">Reference proteome</keyword>
<evidence type="ECO:0008006" key="4">
    <source>
        <dbReference type="Google" id="ProtNLM"/>
    </source>
</evidence>
<keyword evidence="1" id="KW-0175">Coiled coil</keyword>
<dbReference type="Gene3D" id="1.10.287.1700">
    <property type="match status" value="1"/>
</dbReference>
<dbReference type="InterPro" id="IPR053716">
    <property type="entry name" value="Flag_assembly_chemotaxis_eff"/>
</dbReference>
<name>A0ABY6ZBD6_9BACL</name>
<reference evidence="2" key="1">
    <citation type="submission" date="2022-08" db="EMBL/GenBank/DDBJ databases">
        <title>Alicyclobacillus fastidiosus DSM 17978, complete genome.</title>
        <authorList>
            <person name="Wang Q."/>
            <person name="Cai R."/>
            <person name="Wang Z."/>
        </authorList>
    </citation>
    <scope>NUCLEOTIDE SEQUENCE</scope>
    <source>
        <strain evidence="2">DSM 17978</strain>
    </source>
</reference>
<evidence type="ECO:0000313" key="2">
    <source>
        <dbReference type="EMBL" id="WAH40208.1"/>
    </source>
</evidence>
<protein>
    <recommendedName>
        <fullName evidence="4">Flagellar FliJ protein</fullName>
    </recommendedName>
</protein>
<dbReference type="EMBL" id="CP104067">
    <property type="protein sequence ID" value="WAH40208.1"/>
    <property type="molecule type" value="Genomic_DNA"/>
</dbReference>
<dbReference type="Proteomes" id="UP001164761">
    <property type="component" value="Chromosome"/>
</dbReference>
<proteinExistence type="predicted"/>
<evidence type="ECO:0000256" key="1">
    <source>
        <dbReference type="SAM" id="Coils"/>
    </source>
</evidence>